<dbReference type="EMBL" id="FOWC01000013">
    <property type="protein sequence ID" value="SFQ49105.1"/>
    <property type="molecule type" value="Genomic_DNA"/>
</dbReference>
<proteinExistence type="predicted"/>
<reference evidence="1 2" key="1">
    <citation type="submission" date="2016-10" db="EMBL/GenBank/DDBJ databases">
        <authorList>
            <person name="de Groot N.N."/>
        </authorList>
    </citation>
    <scope>NUCLEOTIDE SEQUENCE [LARGE SCALE GENOMIC DNA]</scope>
    <source>
        <strain evidence="1 2">DSM 44637</strain>
    </source>
</reference>
<sequence length="93" mass="10882">MKLTCRVDDKHRLALSESHRKMLCLEIVAATLVWVWLKVLNLDRMKYETLRPLLLAKEPVAWLKRERACFGLAACRVAWIHILEHSDDVDEAE</sequence>
<accession>A0A1I5YYF9</accession>
<dbReference type="AlphaFoldDB" id="A0A1I5YYF9"/>
<organism evidence="1 2">
    <name type="scientific">Amycolatopsis rubida</name>
    <dbReference type="NCBI Taxonomy" id="112413"/>
    <lineage>
        <taxon>Bacteria</taxon>
        <taxon>Bacillati</taxon>
        <taxon>Actinomycetota</taxon>
        <taxon>Actinomycetes</taxon>
        <taxon>Pseudonocardiales</taxon>
        <taxon>Pseudonocardiaceae</taxon>
        <taxon>Amycolatopsis</taxon>
    </lineage>
</organism>
<protein>
    <submittedName>
        <fullName evidence="1">Uncharacterized protein</fullName>
    </submittedName>
</protein>
<gene>
    <name evidence="1" type="ORF">SAMN05421854_113112</name>
</gene>
<evidence type="ECO:0000313" key="1">
    <source>
        <dbReference type="EMBL" id="SFQ49105.1"/>
    </source>
</evidence>
<name>A0A1I5YYF9_9PSEU</name>
<evidence type="ECO:0000313" key="2">
    <source>
        <dbReference type="Proteomes" id="UP000199137"/>
    </source>
</evidence>
<dbReference type="Proteomes" id="UP000199137">
    <property type="component" value="Unassembled WGS sequence"/>
</dbReference>